<sequence length="114" mass="12243">MKTKSTSLKKKAAAGKGRKVILGPTRARATGDLGNGFLRSEFSPFTIAPNSFLTITFNAGSGRVVINAGWTISGLASAWPTDSFPATDTQWILIIENPTNVTRTVTPYLITKTR</sequence>
<evidence type="ECO:0000313" key="1">
    <source>
        <dbReference type="EMBL" id="ASR49335.1"/>
    </source>
</evidence>
<proteinExistence type="predicted"/>
<gene>
    <name evidence="1" type="ORF">B4V02_22830</name>
</gene>
<keyword evidence="2" id="KW-1185">Reference proteome</keyword>
<dbReference type="OrthoDB" id="2616110at2"/>
<reference evidence="1 2" key="1">
    <citation type="submission" date="2017-03" db="EMBL/GenBank/DDBJ databases">
        <title>Complete genome sequence of Paenibacillus Kribbensis producing bioflocculants.</title>
        <authorList>
            <person name="Lee H.-G."/>
            <person name="Oh H.-M."/>
        </authorList>
    </citation>
    <scope>NUCLEOTIDE SEQUENCE [LARGE SCALE GENOMIC DNA]</scope>
    <source>
        <strain evidence="1 2">AM49</strain>
    </source>
</reference>
<protein>
    <submittedName>
        <fullName evidence="1">Uncharacterized protein</fullName>
    </submittedName>
</protein>
<dbReference type="RefSeq" id="WP_094156539.1">
    <property type="nucleotide sequence ID" value="NZ_CP020028.1"/>
</dbReference>
<name>A0A222WTM9_9BACL</name>
<organism evidence="1 2">
    <name type="scientific">Paenibacillus kribbensis</name>
    <dbReference type="NCBI Taxonomy" id="172713"/>
    <lineage>
        <taxon>Bacteria</taxon>
        <taxon>Bacillati</taxon>
        <taxon>Bacillota</taxon>
        <taxon>Bacilli</taxon>
        <taxon>Bacillales</taxon>
        <taxon>Paenibacillaceae</taxon>
        <taxon>Paenibacillus</taxon>
    </lineage>
</organism>
<dbReference type="EMBL" id="CP020028">
    <property type="protein sequence ID" value="ASR49335.1"/>
    <property type="molecule type" value="Genomic_DNA"/>
</dbReference>
<accession>A0A222WTM9</accession>
<dbReference type="Proteomes" id="UP000214666">
    <property type="component" value="Chromosome"/>
</dbReference>
<evidence type="ECO:0000313" key="2">
    <source>
        <dbReference type="Proteomes" id="UP000214666"/>
    </source>
</evidence>
<dbReference type="KEGG" id="pkb:B4V02_22830"/>
<dbReference type="AlphaFoldDB" id="A0A222WTM9"/>